<proteinExistence type="predicted"/>
<dbReference type="Proteomes" id="UP000824469">
    <property type="component" value="Unassembled WGS sequence"/>
</dbReference>
<dbReference type="SUPFAM" id="SSF52402">
    <property type="entry name" value="Adenine nucleotide alpha hydrolases-like"/>
    <property type="match status" value="1"/>
</dbReference>
<organism evidence="2 3">
    <name type="scientific">Taxus chinensis</name>
    <name type="common">Chinese yew</name>
    <name type="synonym">Taxus wallichiana var. chinensis</name>
    <dbReference type="NCBI Taxonomy" id="29808"/>
    <lineage>
        <taxon>Eukaryota</taxon>
        <taxon>Viridiplantae</taxon>
        <taxon>Streptophyta</taxon>
        <taxon>Embryophyta</taxon>
        <taxon>Tracheophyta</taxon>
        <taxon>Spermatophyta</taxon>
        <taxon>Pinopsida</taxon>
        <taxon>Pinidae</taxon>
        <taxon>Conifers II</taxon>
        <taxon>Cupressales</taxon>
        <taxon>Taxaceae</taxon>
        <taxon>Taxus</taxon>
    </lineage>
</organism>
<dbReference type="InterPro" id="IPR006016">
    <property type="entry name" value="UspA"/>
</dbReference>
<dbReference type="Pfam" id="PF00582">
    <property type="entry name" value="Usp"/>
    <property type="match status" value="1"/>
</dbReference>
<evidence type="ECO:0000313" key="2">
    <source>
        <dbReference type="EMBL" id="KAH9313330.1"/>
    </source>
</evidence>
<dbReference type="InterPro" id="IPR014729">
    <property type="entry name" value="Rossmann-like_a/b/a_fold"/>
</dbReference>
<feature type="non-terminal residue" evidence="2">
    <location>
        <position position="112"/>
    </location>
</feature>
<accession>A0AA38G0C3</accession>
<dbReference type="EMBL" id="JAHRHJ020000006">
    <property type="protein sequence ID" value="KAH9313330.1"/>
    <property type="molecule type" value="Genomic_DNA"/>
</dbReference>
<evidence type="ECO:0000259" key="1">
    <source>
        <dbReference type="Pfam" id="PF00582"/>
    </source>
</evidence>
<keyword evidence="3" id="KW-1185">Reference proteome</keyword>
<dbReference type="Gene3D" id="3.40.50.620">
    <property type="entry name" value="HUPs"/>
    <property type="match status" value="1"/>
</dbReference>
<protein>
    <recommendedName>
        <fullName evidence="1">UspA domain-containing protein</fullName>
    </recommendedName>
</protein>
<comment type="caution">
    <text evidence="2">The sequence shown here is derived from an EMBL/GenBank/DDBJ whole genome shotgun (WGS) entry which is preliminary data.</text>
</comment>
<name>A0AA38G0C3_TAXCH</name>
<evidence type="ECO:0000313" key="3">
    <source>
        <dbReference type="Proteomes" id="UP000824469"/>
    </source>
</evidence>
<gene>
    <name evidence="2" type="ORF">KI387_028365</name>
</gene>
<reference evidence="2 3" key="1">
    <citation type="journal article" date="2021" name="Nat. Plants">
        <title>The Taxus genome provides insights into paclitaxel biosynthesis.</title>
        <authorList>
            <person name="Xiong X."/>
            <person name="Gou J."/>
            <person name="Liao Q."/>
            <person name="Li Y."/>
            <person name="Zhou Q."/>
            <person name="Bi G."/>
            <person name="Li C."/>
            <person name="Du R."/>
            <person name="Wang X."/>
            <person name="Sun T."/>
            <person name="Guo L."/>
            <person name="Liang H."/>
            <person name="Lu P."/>
            <person name="Wu Y."/>
            <person name="Zhang Z."/>
            <person name="Ro D.K."/>
            <person name="Shang Y."/>
            <person name="Huang S."/>
            <person name="Yan J."/>
        </authorList>
    </citation>
    <scope>NUCLEOTIDE SEQUENCE [LARGE SCALE GENOMIC DNA]</scope>
    <source>
        <strain evidence="2">Ta-2019</strain>
    </source>
</reference>
<feature type="domain" description="UspA" evidence="1">
    <location>
        <begin position="34"/>
        <end position="77"/>
    </location>
</feature>
<sequence length="112" mass="12510">MTARACFFPLVAWMGVREFKLCVSGRMVPAESLAALVRVEEKIVSGDARESLCEAAKKSEVDMLVVRSHGYRPVKRLNSFVLMMTTCSIVLLQVRTVQALNINVEDLRTSPH</sequence>
<dbReference type="AlphaFoldDB" id="A0AA38G0C3"/>